<gene>
    <name evidence="1" type="ORF">DEBURN_LOCUS6360</name>
</gene>
<dbReference type="EMBL" id="CAJVPK010000644">
    <property type="protein sequence ID" value="CAG8535687.1"/>
    <property type="molecule type" value="Genomic_DNA"/>
</dbReference>
<organism evidence="1 2">
    <name type="scientific">Diversispora eburnea</name>
    <dbReference type="NCBI Taxonomy" id="1213867"/>
    <lineage>
        <taxon>Eukaryota</taxon>
        <taxon>Fungi</taxon>
        <taxon>Fungi incertae sedis</taxon>
        <taxon>Mucoromycota</taxon>
        <taxon>Glomeromycotina</taxon>
        <taxon>Glomeromycetes</taxon>
        <taxon>Diversisporales</taxon>
        <taxon>Diversisporaceae</taxon>
        <taxon>Diversispora</taxon>
    </lineage>
</organism>
<comment type="caution">
    <text evidence="1">The sequence shown here is derived from an EMBL/GenBank/DDBJ whole genome shotgun (WGS) entry which is preliminary data.</text>
</comment>
<dbReference type="Proteomes" id="UP000789706">
    <property type="component" value="Unassembled WGS sequence"/>
</dbReference>
<evidence type="ECO:0000313" key="1">
    <source>
        <dbReference type="EMBL" id="CAG8535687.1"/>
    </source>
</evidence>
<accession>A0A9N9FIE3</accession>
<dbReference type="OrthoDB" id="2372017at2759"/>
<keyword evidence="2" id="KW-1185">Reference proteome</keyword>
<protein>
    <submittedName>
        <fullName evidence="1">3900_t:CDS:1</fullName>
    </submittedName>
</protein>
<reference evidence="1" key="1">
    <citation type="submission" date="2021-06" db="EMBL/GenBank/DDBJ databases">
        <authorList>
            <person name="Kallberg Y."/>
            <person name="Tangrot J."/>
            <person name="Rosling A."/>
        </authorList>
    </citation>
    <scope>NUCLEOTIDE SEQUENCE</scope>
    <source>
        <strain evidence="1">AZ414A</strain>
    </source>
</reference>
<evidence type="ECO:0000313" key="2">
    <source>
        <dbReference type="Proteomes" id="UP000789706"/>
    </source>
</evidence>
<sequence length="203" mass="23922">MSKISDFIESIKLTDEKIKDINHVLVKAFVVSEEIEHIIDYFDSEKFIAIVIDAGVNIQTARQILKNIINEKTIKGGGLKYWIETHWHIMYDCVFSISRHKIPLEIMKQDHMNLLSLPVLTILRSHAFFDDLFNNENDINENNNYENINFEEEDRLEIKDLINLDIKIFETNNVFVYVNNNNFIGIIENNENNENNNNIKYEN</sequence>
<proteinExistence type="predicted"/>
<name>A0A9N9FIE3_9GLOM</name>
<dbReference type="AlphaFoldDB" id="A0A9N9FIE3"/>